<keyword evidence="1" id="KW-0418">Kinase</keyword>
<evidence type="ECO:0000313" key="2">
    <source>
        <dbReference type="Proteomes" id="UP001140949"/>
    </source>
</evidence>
<name>A0AAX6IB41_IRIPA</name>
<accession>A0AAX6IB41</accession>
<evidence type="ECO:0000313" key="1">
    <source>
        <dbReference type="EMBL" id="KAJ6850459.1"/>
    </source>
</evidence>
<dbReference type="GO" id="GO:0016301">
    <property type="term" value="F:kinase activity"/>
    <property type="evidence" value="ECO:0007669"/>
    <property type="project" value="UniProtKB-KW"/>
</dbReference>
<reference evidence="1" key="2">
    <citation type="submission" date="2023-04" db="EMBL/GenBank/DDBJ databases">
        <authorList>
            <person name="Bruccoleri R.E."/>
            <person name="Oakeley E.J."/>
            <person name="Faust A.-M."/>
            <person name="Dessus-Babus S."/>
            <person name="Altorfer M."/>
            <person name="Burckhardt D."/>
            <person name="Oertli M."/>
            <person name="Naumann U."/>
            <person name="Petersen F."/>
            <person name="Wong J."/>
        </authorList>
    </citation>
    <scope>NUCLEOTIDE SEQUENCE</scope>
    <source>
        <strain evidence="1">GSM-AAB239-AS_SAM_17_03QT</strain>
        <tissue evidence="1">Leaf</tissue>
    </source>
</reference>
<organism evidence="1 2">
    <name type="scientific">Iris pallida</name>
    <name type="common">Sweet iris</name>
    <dbReference type="NCBI Taxonomy" id="29817"/>
    <lineage>
        <taxon>Eukaryota</taxon>
        <taxon>Viridiplantae</taxon>
        <taxon>Streptophyta</taxon>
        <taxon>Embryophyta</taxon>
        <taxon>Tracheophyta</taxon>
        <taxon>Spermatophyta</taxon>
        <taxon>Magnoliopsida</taxon>
        <taxon>Liliopsida</taxon>
        <taxon>Asparagales</taxon>
        <taxon>Iridaceae</taxon>
        <taxon>Iridoideae</taxon>
        <taxon>Irideae</taxon>
        <taxon>Iris</taxon>
    </lineage>
</organism>
<dbReference type="Proteomes" id="UP001140949">
    <property type="component" value="Unassembled WGS sequence"/>
</dbReference>
<keyword evidence="1" id="KW-0808">Transferase</keyword>
<dbReference type="EMBL" id="JANAVB010002937">
    <property type="protein sequence ID" value="KAJ6850459.1"/>
    <property type="molecule type" value="Genomic_DNA"/>
</dbReference>
<comment type="caution">
    <text evidence="1">The sequence shown here is derived from an EMBL/GenBank/DDBJ whole genome shotgun (WGS) entry which is preliminary data.</text>
</comment>
<gene>
    <name evidence="1" type="ORF">M6B38_264320</name>
</gene>
<reference evidence="1" key="1">
    <citation type="journal article" date="2023" name="GigaByte">
        <title>Genome assembly of the bearded iris, Iris pallida Lam.</title>
        <authorList>
            <person name="Bruccoleri R.E."/>
            <person name="Oakeley E.J."/>
            <person name="Faust A.M.E."/>
            <person name="Altorfer M."/>
            <person name="Dessus-Babus S."/>
            <person name="Burckhardt D."/>
            <person name="Oertli M."/>
            <person name="Naumann U."/>
            <person name="Petersen F."/>
            <person name="Wong J."/>
        </authorList>
    </citation>
    <scope>NUCLEOTIDE SEQUENCE</scope>
    <source>
        <strain evidence="1">GSM-AAB239-AS_SAM_17_03QT</strain>
    </source>
</reference>
<sequence length="108" mass="11650">MGLEYGGYKGKTLVADTTLVIRIVEAKVAVATTVGLTLHRAGGLLMRVAECLDKVALEEATATAGGTELQNFPRVLHMVVQVEDEDKIWEVTTTNSITGSSCIHCRYI</sequence>
<proteinExistence type="predicted"/>
<dbReference type="AlphaFoldDB" id="A0AAX6IB41"/>
<keyword evidence="2" id="KW-1185">Reference proteome</keyword>
<protein>
    <submittedName>
        <fullName evidence="1">Cyclin-dependent kinase C-2</fullName>
    </submittedName>
</protein>